<feature type="chain" id="PRO_5047028515" evidence="1">
    <location>
        <begin position="27"/>
        <end position="641"/>
    </location>
</feature>
<dbReference type="InterPro" id="IPR053169">
    <property type="entry name" value="MUG_Protein"/>
</dbReference>
<sequence>MPRRIRLVLIALAVVVGLQPVAAVQASPPPQASVAAGSTDTRAADESATAVARARVATEVLLDSYDEQKAWFPSSWWNSAVALQIIGDYMERTGDRSYLDVLDHSFETNKGPFPAGERSTDEIYGNFTSRAIDDAGWWALNWVTAYDLTGDQKYLDMAGTIADFMHGFWDPSTCGGGIWWNEERTYKNAVTNGQWIRLTAELHNRIPGDTAWLSRSREAWDWYAASGLINSDGLVNDGLTDACANNGDTVWSYNQGLGIGAALELYRATGDAELLAAARRLADAALGSDALTTEGVLTESCDPLGRTCDDNQKQFKGIFMRYLTELADTTGDARYAQFVDRQAATIWANDRDSAERLGLRWSGVGTAASPNVFDWRTQASALSALIADVPQDAPSRSLSATMSPTQLVVMPSPGATSSARTDVEVAATSEGRRPVRADVRVSGPRGWTVDPARSRVRLVPPGDGRPARASIPLDVTVPANTPDGSYPLTVTVTARPGLSYTTRVTIQVASTIDFDAGSTQELAWLWDAGGSGLSHVGSRFADGTSHFVYRFPFPAEATSAEATLTIDNQYVVQVGPDGESWTTVLTEDEPIRDSSNKADHTLDLTPHLGPDKAVYIQVTDAFPEDGWGGGVYHVAAEFGTS</sequence>
<feature type="domain" description="Alpha-galactosidase NEW3" evidence="2">
    <location>
        <begin position="420"/>
        <end position="493"/>
    </location>
</feature>
<keyword evidence="4" id="KW-1185">Reference proteome</keyword>
<feature type="signal peptide" evidence="1">
    <location>
        <begin position="1"/>
        <end position="26"/>
    </location>
</feature>
<dbReference type="Gene3D" id="1.50.10.20">
    <property type="match status" value="1"/>
</dbReference>
<protein>
    <submittedName>
        <fullName evidence="3">Glycoside hydrolase family 76 protein</fullName>
    </submittedName>
</protein>
<gene>
    <name evidence="3" type="ORF">ACFO6V_01450</name>
</gene>
<dbReference type="EMBL" id="JBHSFI010000001">
    <property type="protein sequence ID" value="MFC4626878.1"/>
    <property type="molecule type" value="Genomic_DNA"/>
</dbReference>
<comment type="caution">
    <text evidence="3">The sequence shown here is derived from an EMBL/GenBank/DDBJ whole genome shotgun (WGS) entry which is preliminary data.</text>
</comment>
<evidence type="ECO:0000256" key="1">
    <source>
        <dbReference type="SAM" id="SignalP"/>
    </source>
</evidence>
<dbReference type="Pfam" id="PF03663">
    <property type="entry name" value="Glyco_hydro_76"/>
    <property type="match status" value="1"/>
</dbReference>
<keyword evidence="3" id="KW-0378">Hydrolase</keyword>
<dbReference type="PANTHER" id="PTHR47791">
    <property type="entry name" value="MEIOTICALLY UP-REGULATED GENE 191 PROTEIN"/>
    <property type="match status" value="1"/>
</dbReference>
<dbReference type="GO" id="GO:0016787">
    <property type="term" value="F:hydrolase activity"/>
    <property type="evidence" value="ECO:0007669"/>
    <property type="project" value="UniProtKB-KW"/>
</dbReference>
<name>A0ABV9HA56_9MICO</name>
<reference evidence="4" key="1">
    <citation type="journal article" date="2019" name="Int. J. Syst. Evol. Microbiol.">
        <title>The Global Catalogue of Microorganisms (GCM) 10K type strain sequencing project: providing services to taxonomists for standard genome sequencing and annotation.</title>
        <authorList>
            <consortium name="The Broad Institute Genomics Platform"/>
            <consortium name="The Broad Institute Genome Sequencing Center for Infectious Disease"/>
            <person name="Wu L."/>
            <person name="Ma J."/>
        </authorList>
    </citation>
    <scope>NUCLEOTIDE SEQUENCE [LARGE SCALE GENOMIC DNA]</scope>
    <source>
        <strain evidence="4">CCUG 42722</strain>
    </source>
</reference>
<evidence type="ECO:0000259" key="2">
    <source>
        <dbReference type="Pfam" id="PF10633"/>
    </source>
</evidence>
<dbReference type="InterPro" id="IPR005198">
    <property type="entry name" value="Glyco_hydro_76"/>
</dbReference>
<proteinExistence type="predicted"/>
<accession>A0ABV9HA56</accession>
<dbReference type="PANTHER" id="PTHR47791:SF3">
    <property type="entry name" value="MEIOTICALLY UP-REGULATED GENE 191 PROTEIN"/>
    <property type="match status" value="1"/>
</dbReference>
<dbReference type="InterPro" id="IPR013783">
    <property type="entry name" value="Ig-like_fold"/>
</dbReference>
<evidence type="ECO:0000313" key="3">
    <source>
        <dbReference type="EMBL" id="MFC4626878.1"/>
    </source>
</evidence>
<dbReference type="Gene3D" id="2.60.40.10">
    <property type="entry name" value="Immunoglobulins"/>
    <property type="match status" value="1"/>
</dbReference>
<evidence type="ECO:0000313" key="4">
    <source>
        <dbReference type="Proteomes" id="UP001596011"/>
    </source>
</evidence>
<dbReference type="Pfam" id="PF10633">
    <property type="entry name" value="NPCBM_assoc"/>
    <property type="match status" value="1"/>
</dbReference>
<dbReference type="SUPFAM" id="SSF48208">
    <property type="entry name" value="Six-hairpin glycosidases"/>
    <property type="match status" value="1"/>
</dbReference>
<dbReference type="InterPro" id="IPR018905">
    <property type="entry name" value="A-galactase_NEW3"/>
</dbReference>
<dbReference type="InterPro" id="IPR008928">
    <property type="entry name" value="6-hairpin_glycosidase_sf"/>
</dbReference>
<keyword evidence="1" id="KW-0732">Signal</keyword>
<dbReference type="RefSeq" id="WP_377131412.1">
    <property type="nucleotide sequence ID" value="NZ_JBHSFI010000001.1"/>
</dbReference>
<dbReference type="Proteomes" id="UP001596011">
    <property type="component" value="Unassembled WGS sequence"/>
</dbReference>
<organism evidence="3 4">
    <name type="scientific">Promicromonospora alba</name>
    <dbReference type="NCBI Taxonomy" id="1616110"/>
    <lineage>
        <taxon>Bacteria</taxon>
        <taxon>Bacillati</taxon>
        <taxon>Actinomycetota</taxon>
        <taxon>Actinomycetes</taxon>
        <taxon>Micrococcales</taxon>
        <taxon>Promicromonosporaceae</taxon>
        <taxon>Promicromonospora</taxon>
    </lineage>
</organism>